<evidence type="ECO:0000313" key="2">
    <source>
        <dbReference type="Proteomes" id="UP000587367"/>
    </source>
</evidence>
<proteinExistence type="predicted"/>
<evidence type="ECO:0000313" key="1">
    <source>
        <dbReference type="EMBL" id="MBB6330943.1"/>
    </source>
</evidence>
<dbReference type="Proteomes" id="UP000587367">
    <property type="component" value="Unassembled WGS sequence"/>
</dbReference>
<organism evidence="1 2">
    <name type="scientific">Chryseobacterium sediminis</name>
    <dbReference type="NCBI Taxonomy" id="1679494"/>
    <lineage>
        <taxon>Bacteria</taxon>
        <taxon>Pseudomonadati</taxon>
        <taxon>Bacteroidota</taxon>
        <taxon>Flavobacteriia</taxon>
        <taxon>Flavobacteriales</taxon>
        <taxon>Weeksellaceae</taxon>
        <taxon>Chryseobacterium group</taxon>
        <taxon>Chryseobacterium</taxon>
    </lineage>
</organism>
<reference evidence="1 2" key="1">
    <citation type="submission" date="2020-08" db="EMBL/GenBank/DDBJ databases">
        <title>Functional genomics of gut bacteria from endangered species of beetles.</title>
        <authorList>
            <person name="Carlos-Shanley C."/>
        </authorList>
    </citation>
    <scope>NUCLEOTIDE SEQUENCE [LARGE SCALE GENOMIC DNA]</scope>
    <source>
        <strain evidence="1 2">S00068</strain>
    </source>
</reference>
<dbReference type="EMBL" id="JACHKS010000001">
    <property type="protein sequence ID" value="MBB6330943.1"/>
    <property type="molecule type" value="Genomic_DNA"/>
</dbReference>
<name>A0ABR6PZ39_9FLAO</name>
<sequence>METKYMYKDEFGNECIFLRDAYYELVCAIITDFFEETLPNNDFHSRFLNLLNTLEGYDDVYNITTEMPFYWAICIIENEWTNKHLIKNKTNDLFIEWYKKYKQKNDIVSFIIEGINEDTYIFNDKEGGKNIFLRGKYYEFISDLIKYFFNKTHEYNELDYMLIGYLNGLPASGNDKNIEKFINKELYWALSIIENKETTTVLNEKQLEEYNKFRDEFFETNNITSFIVSQS</sequence>
<gene>
    <name evidence="1" type="ORF">HNP24_001893</name>
</gene>
<protein>
    <submittedName>
        <fullName evidence="1">Uncharacterized protein</fullName>
    </submittedName>
</protein>
<comment type="caution">
    <text evidence="1">The sequence shown here is derived from an EMBL/GenBank/DDBJ whole genome shotgun (WGS) entry which is preliminary data.</text>
</comment>
<dbReference type="RefSeq" id="WP_184555509.1">
    <property type="nucleotide sequence ID" value="NZ_JACHKS010000001.1"/>
</dbReference>
<accession>A0ABR6PZ39</accession>
<keyword evidence="2" id="KW-1185">Reference proteome</keyword>